<protein>
    <submittedName>
        <fullName evidence="1">Biotin operon repressor</fullName>
    </submittedName>
</protein>
<comment type="caution">
    <text evidence="1">The sequence shown here is derived from an EMBL/GenBank/DDBJ whole genome shotgun (WGS) entry which is preliminary data.</text>
</comment>
<evidence type="ECO:0000313" key="2">
    <source>
        <dbReference type="Proteomes" id="UP001549104"/>
    </source>
</evidence>
<proteinExistence type="predicted"/>
<name>A0ABV2KCZ0_SPOPS</name>
<dbReference type="Proteomes" id="UP001549104">
    <property type="component" value="Unassembled WGS sequence"/>
</dbReference>
<reference evidence="1 2" key="1">
    <citation type="submission" date="2024-06" db="EMBL/GenBank/DDBJ databases">
        <title>Sorghum-associated microbial communities from plants grown in Nebraska, USA.</title>
        <authorList>
            <person name="Schachtman D."/>
        </authorList>
    </citation>
    <scope>NUCLEOTIDE SEQUENCE [LARGE SCALE GENOMIC DNA]</scope>
    <source>
        <strain evidence="1 2">1288</strain>
    </source>
</reference>
<gene>
    <name evidence="1" type="ORF">ABIC55_003627</name>
</gene>
<dbReference type="RefSeq" id="WP_354314165.1">
    <property type="nucleotide sequence ID" value="NZ_JBEPME010000005.1"/>
</dbReference>
<accession>A0ABV2KCZ0</accession>
<keyword evidence="2" id="KW-1185">Reference proteome</keyword>
<dbReference type="EMBL" id="JBEPME010000005">
    <property type="protein sequence ID" value="MET3658510.1"/>
    <property type="molecule type" value="Genomic_DNA"/>
</dbReference>
<sequence>MTNLQPAMHDYTRVGNLLAYMDRLIALENGDSFRCGREIGESIAEVRAELDIGLGVEFNRKGGWHVVQAAKEEGVAPKYVDTFIVRFDESVPDKITDLKAQGYRIFYVARGIGIVDGFIEGARK</sequence>
<organism evidence="1 2">
    <name type="scientific">Sporosarcina psychrophila</name>
    <name type="common">Bacillus psychrophilus</name>
    <dbReference type="NCBI Taxonomy" id="1476"/>
    <lineage>
        <taxon>Bacteria</taxon>
        <taxon>Bacillati</taxon>
        <taxon>Bacillota</taxon>
        <taxon>Bacilli</taxon>
        <taxon>Bacillales</taxon>
        <taxon>Caryophanaceae</taxon>
        <taxon>Sporosarcina</taxon>
    </lineage>
</organism>
<evidence type="ECO:0000313" key="1">
    <source>
        <dbReference type="EMBL" id="MET3658510.1"/>
    </source>
</evidence>